<keyword evidence="6" id="KW-1185">Reference proteome</keyword>
<dbReference type="Gene3D" id="3.30.2310.20">
    <property type="entry name" value="RelE-like"/>
    <property type="match status" value="1"/>
</dbReference>
<comment type="caution">
    <text evidence="4">The sequence shown here is derived from an EMBL/GenBank/DDBJ whole genome shotgun (WGS) entry which is preliminary data.</text>
</comment>
<dbReference type="GO" id="GO:0004521">
    <property type="term" value="F:RNA endonuclease activity"/>
    <property type="evidence" value="ECO:0007669"/>
    <property type="project" value="TreeGrafter"/>
</dbReference>
<evidence type="ECO:0000256" key="2">
    <source>
        <dbReference type="PIRSR" id="PIRSR006156-1"/>
    </source>
</evidence>
<gene>
    <name evidence="4" type="ORF">EKH83_05235</name>
    <name evidence="3" type="ORF">F1649_01770</name>
</gene>
<dbReference type="PIRSF" id="PIRSF006156">
    <property type="entry name" value="YafQ"/>
    <property type="match status" value="1"/>
</dbReference>
<feature type="active site" description="Proton donor" evidence="2">
    <location>
        <position position="86"/>
    </location>
</feature>
<dbReference type="RefSeq" id="WP_128768348.1">
    <property type="nucleotide sequence ID" value="NZ_RXOC01000003.1"/>
</dbReference>
<dbReference type="PANTHER" id="PTHR40588:SF1">
    <property type="entry name" value="MRNA INTERFERASE TOXIN YAFQ"/>
    <property type="match status" value="1"/>
</dbReference>
<evidence type="ECO:0000256" key="1">
    <source>
        <dbReference type="ARBA" id="ARBA00022649"/>
    </source>
</evidence>
<accession>A0A4Q0MD18</accession>
<dbReference type="Pfam" id="PF15738">
    <property type="entry name" value="YafQ_toxin"/>
    <property type="match status" value="1"/>
</dbReference>
<evidence type="ECO:0000313" key="3">
    <source>
        <dbReference type="EMBL" id="KAA8486334.1"/>
    </source>
</evidence>
<dbReference type="InterPro" id="IPR007712">
    <property type="entry name" value="RelE/ParE_toxin"/>
</dbReference>
<sequence>MYQLEQTGKFKKDIKLAKKRGLDMRLLDEVVTQLVEKGELPKQNRSHKLTGNYKGFWECHIQPDWLLVWAQDDTIRLITLTRTGTHRDLFL</sequence>
<dbReference type="EMBL" id="RXOC01000003">
    <property type="protein sequence ID" value="RXF71104.1"/>
    <property type="molecule type" value="Genomic_DNA"/>
</dbReference>
<dbReference type="Proteomes" id="UP000322918">
    <property type="component" value="Unassembled WGS sequence"/>
</dbReference>
<name>A0A4Q0MD18_9SPHI</name>
<dbReference type="InterPro" id="IPR035093">
    <property type="entry name" value="RelE/ParE_toxin_dom_sf"/>
</dbReference>
<reference evidence="3 6" key="2">
    <citation type="submission" date="2019-09" db="EMBL/GenBank/DDBJ databases">
        <title>Pararcticibacter amylolyticus gen. nov., sp. nov., isolated from a rottenly hemp rope, and reclassification of Pedobacter tournemirensis as Pararcticibacter tournemirensis comb. nov.</title>
        <authorList>
            <person name="Cai Y."/>
        </authorList>
    </citation>
    <scope>NUCLEOTIDE SEQUENCE [LARGE SCALE GENOMIC DNA]</scope>
    <source>
        <strain evidence="3 6">TF5-37.2-LB10</strain>
    </source>
</reference>
<dbReference type="AlphaFoldDB" id="A0A4Q0MD18"/>
<evidence type="ECO:0000313" key="4">
    <source>
        <dbReference type="EMBL" id="RXF71104.1"/>
    </source>
</evidence>
<dbReference type="NCBIfam" id="TIGR02385">
    <property type="entry name" value="RelE_StbE"/>
    <property type="match status" value="1"/>
</dbReference>
<evidence type="ECO:0000313" key="5">
    <source>
        <dbReference type="Proteomes" id="UP000290848"/>
    </source>
</evidence>
<dbReference type="EMBL" id="VWNE01000002">
    <property type="protein sequence ID" value="KAA8486334.1"/>
    <property type="molecule type" value="Genomic_DNA"/>
</dbReference>
<dbReference type="GO" id="GO:0006402">
    <property type="term" value="P:mRNA catabolic process"/>
    <property type="evidence" value="ECO:0007669"/>
    <property type="project" value="TreeGrafter"/>
</dbReference>
<dbReference type="SUPFAM" id="SSF143011">
    <property type="entry name" value="RelE-like"/>
    <property type="match status" value="1"/>
</dbReference>
<dbReference type="PANTHER" id="PTHR40588">
    <property type="entry name" value="MRNA INTERFERASE TOXIN YAFQ"/>
    <property type="match status" value="1"/>
</dbReference>
<proteinExistence type="predicted"/>
<dbReference type="GO" id="GO:0006415">
    <property type="term" value="P:translational termination"/>
    <property type="evidence" value="ECO:0007669"/>
    <property type="project" value="TreeGrafter"/>
</dbReference>
<protein>
    <submittedName>
        <fullName evidence="4">Type II toxin-antitoxin system YafQ family toxin</fullName>
    </submittedName>
</protein>
<reference evidence="4 5" key="1">
    <citation type="submission" date="2018-12" db="EMBL/GenBank/DDBJ databases">
        <title>The Draft Genome Sequence of the Soil Bacterium Pedobacter tournemirensis R1.</title>
        <authorList>
            <person name="He J."/>
        </authorList>
    </citation>
    <scope>NUCLEOTIDE SEQUENCE [LARGE SCALE GENOMIC DNA]</scope>
    <source>
        <strain evidence="4 5">R1</strain>
    </source>
</reference>
<keyword evidence="1" id="KW-1277">Toxin-antitoxin system</keyword>
<dbReference type="InterPro" id="IPR004386">
    <property type="entry name" value="Toxin_YafQ-like"/>
</dbReference>
<evidence type="ECO:0000313" key="6">
    <source>
        <dbReference type="Proteomes" id="UP000322918"/>
    </source>
</evidence>
<organism evidence="4 5">
    <name type="scientific">Arcticibacter tournemirensis</name>
    <dbReference type="NCBI Taxonomy" id="699437"/>
    <lineage>
        <taxon>Bacteria</taxon>
        <taxon>Pseudomonadati</taxon>
        <taxon>Bacteroidota</taxon>
        <taxon>Sphingobacteriia</taxon>
        <taxon>Sphingobacteriales</taxon>
        <taxon>Sphingobacteriaceae</taxon>
        <taxon>Arcticibacter</taxon>
    </lineage>
</organism>
<dbReference type="OrthoDB" id="7030467at2"/>
<dbReference type="Proteomes" id="UP000290848">
    <property type="component" value="Unassembled WGS sequence"/>
</dbReference>